<gene>
    <name evidence="9" type="primary">leuS</name>
    <name evidence="15" type="ORF">FYJ68_03300</name>
</gene>
<feature type="short sequence motif" description="'KMSKS' region" evidence="9">
    <location>
        <begin position="614"/>
        <end position="618"/>
    </location>
</feature>
<dbReference type="InterPro" id="IPR002302">
    <property type="entry name" value="Leu-tRNA-ligase"/>
</dbReference>
<keyword evidence="6 9" id="KW-0648">Protein biosynthesis</keyword>
<dbReference type="PANTHER" id="PTHR43740">
    <property type="entry name" value="LEUCYL-TRNA SYNTHETASE"/>
    <property type="match status" value="1"/>
</dbReference>
<evidence type="ECO:0000256" key="5">
    <source>
        <dbReference type="ARBA" id="ARBA00022840"/>
    </source>
</evidence>
<dbReference type="FunFam" id="3.40.50.620:FF:000056">
    <property type="entry name" value="Leucine--tRNA ligase"/>
    <property type="match status" value="1"/>
</dbReference>
<keyword evidence="3 9" id="KW-0436">Ligase</keyword>
<comment type="subcellular location">
    <subcellularLocation>
        <location evidence="9">Cytoplasm</location>
    </subcellularLocation>
</comment>
<dbReference type="Pfam" id="PF00133">
    <property type="entry name" value="tRNA-synt_1"/>
    <property type="match status" value="1"/>
</dbReference>
<keyword evidence="5 9" id="KW-0067">ATP-binding</keyword>
<dbReference type="Gene3D" id="1.10.730.10">
    <property type="entry name" value="Isoleucyl-tRNA Synthetase, Domain 1"/>
    <property type="match status" value="1"/>
</dbReference>
<dbReference type="SUPFAM" id="SSF47323">
    <property type="entry name" value="Anticodon-binding domain of a subclass of class I aminoacyl-tRNA synthetases"/>
    <property type="match status" value="1"/>
</dbReference>
<dbReference type="Gene3D" id="3.40.50.620">
    <property type="entry name" value="HUPs"/>
    <property type="match status" value="2"/>
</dbReference>
<dbReference type="CDD" id="cd00812">
    <property type="entry name" value="LeuRS_core"/>
    <property type="match status" value="1"/>
</dbReference>
<feature type="domain" description="Methionyl/Leucyl tRNA synthetase" evidence="13">
    <location>
        <begin position="52"/>
        <end position="192"/>
    </location>
</feature>
<comment type="caution">
    <text evidence="15">The sequence shown here is derived from an EMBL/GenBank/DDBJ whole genome shotgun (WGS) entry which is preliminary data.</text>
</comment>
<organism evidence="15 16">
    <name type="scientific">Olsenella porci</name>
    <dbReference type="NCBI Taxonomy" id="2652279"/>
    <lineage>
        <taxon>Bacteria</taxon>
        <taxon>Bacillati</taxon>
        <taxon>Actinomycetota</taxon>
        <taxon>Coriobacteriia</taxon>
        <taxon>Coriobacteriales</taxon>
        <taxon>Atopobiaceae</taxon>
        <taxon>Olsenella</taxon>
    </lineage>
</organism>
<evidence type="ECO:0000313" key="16">
    <source>
        <dbReference type="Proteomes" id="UP000469325"/>
    </source>
</evidence>
<evidence type="ECO:0000256" key="4">
    <source>
        <dbReference type="ARBA" id="ARBA00022741"/>
    </source>
</evidence>
<comment type="catalytic activity">
    <reaction evidence="8 9">
        <text>tRNA(Leu) + L-leucine + ATP = L-leucyl-tRNA(Leu) + AMP + diphosphate</text>
        <dbReference type="Rhea" id="RHEA:11688"/>
        <dbReference type="Rhea" id="RHEA-COMP:9613"/>
        <dbReference type="Rhea" id="RHEA-COMP:9622"/>
        <dbReference type="ChEBI" id="CHEBI:30616"/>
        <dbReference type="ChEBI" id="CHEBI:33019"/>
        <dbReference type="ChEBI" id="CHEBI:57427"/>
        <dbReference type="ChEBI" id="CHEBI:78442"/>
        <dbReference type="ChEBI" id="CHEBI:78494"/>
        <dbReference type="ChEBI" id="CHEBI:456215"/>
        <dbReference type="EC" id="6.1.1.4"/>
    </reaction>
</comment>
<dbReference type="FunFam" id="1.10.730.10:FF:000002">
    <property type="entry name" value="Leucine--tRNA ligase"/>
    <property type="match status" value="1"/>
</dbReference>
<evidence type="ECO:0000256" key="9">
    <source>
        <dbReference type="HAMAP-Rule" id="MF_00049"/>
    </source>
</evidence>
<dbReference type="Pfam" id="PF08264">
    <property type="entry name" value="Anticodon_1"/>
    <property type="match status" value="1"/>
</dbReference>
<feature type="binding site" evidence="9">
    <location>
        <position position="617"/>
    </location>
    <ligand>
        <name>ATP</name>
        <dbReference type="ChEBI" id="CHEBI:30616"/>
    </ligand>
</feature>
<dbReference type="GO" id="GO:0005829">
    <property type="term" value="C:cytosol"/>
    <property type="evidence" value="ECO:0007669"/>
    <property type="project" value="TreeGrafter"/>
</dbReference>
<dbReference type="InterPro" id="IPR009008">
    <property type="entry name" value="Val/Leu/Ile-tRNA-synth_edit"/>
</dbReference>
<protein>
    <recommendedName>
        <fullName evidence="9">Leucine--tRNA ligase</fullName>
        <ecNumber evidence="9">6.1.1.4</ecNumber>
    </recommendedName>
    <alternativeName>
        <fullName evidence="9">Leucyl-tRNA synthetase</fullName>
        <shortName evidence="9">LeuRS</shortName>
    </alternativeName>
</protein>
<evidence type="ECO:0000256" key="1">
    <source>
        <dbReference type="ARBA" id="ARBA00005594"/>
    </source>
</evidence>
<dbReference type="GO" id="GO:0004823">
    <property type="term" value="F:leucine-tRNA ligase activity"/>
    <property type="evidence" value="ECO:0007669"/>
    <property type="project" value="UniProtKB-UniRule"/>
</dbReference>
<dbReference type="Pfam" id="PF09334">
    <property type="entry name" value="tRNA-synt_1g"/>
    <property type="match status" value="1"/>
</dbReference>
<evidence type="ECO:0000256" key="10">
    <source>
        <dbReference type="RuleBase" id="RU363035"/>
    </source>
</evidence>
<dbReference type="EC" id="6.1.1.4" evidence="9"/>
<dbReference type="InterPro" id="IPR002300">
    <property type="entry name" value="aa-tRNA-synth_Ia"/>
</dbReference>
<dbReference type="FunFam" id="3.10.20.590:FF:000001">
    <property type="entry name" value="Leucine--tRNA ligase"/>
    <property type="match status" value="1"/>
</dbReference>
<evidence type="ECO:0000256" key="6">
    <source>
        <dbReference type="ARBA" id="ARBA00022917"/>
    </source>
</evidence>
<keyword evidence="16" id="KW-1185">Reference proteome</keyword>
<keyword evidence="7 9" id="KW-0030">Aminoacyl-tRNA synthetase</keyword>
<dbReference type="RefSeq" id="WP_154433951.1">
    <property type="nucleotide sequence ID" value="NZ_VUNC01000002.1"/>
</dbReference>
<dbReference type="GO" id="GO:0002161">
    <property type="term" value="F:aminoacyl-tRNA deacylase activity"/>
    <property type="evidence" value="ECO:0007669"/>
    <property type="project" value="InterPro"/>
</dbReference>
<dbReference type="Gene3D" id="3.90.740.10">
    <property type="entry name" value="Valyl/Leucyl/Isoleucyl-tRNA synthetase, editing domain"/>
    <property type="match status" value="1"/>
</dbReference>
<evidence type="ECO:0000259" key="13">
    <source>
        <dbReference type="Pfam" id="PF09334"/>
    </source>
</evidence>
<evidence type="ECO:0000256" key="8">
    <source>
        <dbReference type="ARBA" id="ARBA00047469"/>
    </source>
</evidence>
<proteinExistence type="inferred from homology"/>
<dbReference type="InterPro" id="IPR013155">
    <property type="entry name" value="M/V/L/I-tRNA-synth_anticd-bd"/>
</dbReference>
<evidence type="ECO:0000256" key="3">
    <source>
        <dbReference type="ARBA" id="ARBA00022598"/>
    </source>
</evidence>
<feature type="domain" description="Leucyl-tRNA synthetase editing" evidence="14">
    <location>
        <begin position="233"/>
        <end position="439"/>
    </location>
</feature>
<evidence type="ECO:0000259" key="12">
    <source>
        <dbReference type="Pfam" id="PF08264"/>
    </source>
</evidence>
<dbReference type="InterPro" id="IPR009080">
    <property type="entry name" value="tRNAsynth_Ia_anticodon-bd"/>
</dbReference>
<dbReference type="Pfam" id="PF13603">
    <property type="entry name" value="tRNA-synt_1_2"/>
    <property type="match status" value="1"/>
</dbReference>
<dbReference type="InterPro" id="IPR001412">
    <property type="entry name" value="aa-tRNA-synth_I_CS"/>
</dbReference>
<dbReference type="PRINTS" id="PR00985">
    <property type="entry name" value="TRNASYNTHLEU"/>
</dbReference>
<evidence type="ECO:0000313" key="15">
    <source>
        <dbReference type="EMBL" id="MST72139.1"/>
    </source>
</evidence>
<dbReference type="InterPro" id="IPR015413">
    <property type="entry name" value="Methionyl/Leucyl_tRNA_Synth"/>
</dbReference>
<dbReference type="InterPro" id="IPR025709">
    <property type="entry name" value="Leu_tRNA-synth_edit"/>
</dbReference>
<dbReference type="InterPro" id="IPR014729">
    <property type="entry name" value="Rossmann-like_a/b/a_fold"/>
</dbReference>
<dbReference type="PANTHER" id="PTHR43740:SF2">
    <property type="entry name" value="LEUCINE--TRNA LIGASE, MITOCHONDRIAL"/>
    <property type="match status" value="1"/>
</dbReference>
<feature type="domain" description="Methionyl/Valyl/Leucyl/Isoleucyl-tRNA synthetase anticodon-binding" evidence="12">
    <location>
        <begin position="695"/>
        <end position="820"/>
    </location>
</feature>
<dbReference type="PROSITE" id="PS00178">
    <property type="entry name" value="AA_TRNA_LIGASE_I"/>
    <property type="match status" value="1"/>
</dbReference>
<dbReference type="SUPFAM" id="SSF50677">
    <property type="entry name" value="ValRS/IleRS/LeuRS editing domain"/>
    <property type="match status" value="1"/>
</dbReference>
<evidence type="ECO:0000259" key="11">
    <source>
        <dbReference type="Pfam" id="PF00133"/>
    </source>
</evidence>
<reference evidence="15 16" key="1">
    <citation type="submission" date="2019-08" db="EMBL/GenBank/DDBJ databases">
        <title>In-depth cultivation of the pig gut microbiome towards novel bacterial diversity and tailored functional studies.</title>
        <authorList>
            <person name="Wylensek D."/>
            <person name="Hitch T.C.A."/>
            <person name="Clavel T."/>
        </authorList>
    </citation>
    <scope>NUCLEOTIDE SEQUENCE [LARGE SCALE GENOMIC DNA]</scope>
    <source>
        <strain evidence="15 16">CA-Schmier-601-WT-1</strain>
    </source>
</reference>
<dbReference type="AlphaFoldDB" id="A0A6N7XQB6"/>
<dbReference type="Proteomes" id="UP000469325">
    <property type="component" value="Unassembled WGS sequence"/>
</dbReference>
<name>A0A6N7XQB6_9ACTN</name>
<evidence type="ECO:0000256" key="7">
    <source>
        <dbReference type="ARBA" id="ARBA00023146"/>
    </source>
</evidence>
<keyword evidence="2 9" id="KW-0963">Cytoplasm</keyword>
<evidence type="ECO:0000259" key="14">
    <source>
        <dbReference type="Pfam" id="PF13603"/>
    </source>
</evidence>
<dbReference type="HAMAP" id="MF_00049_B">
    <property type="entry name" value="Leu_tRNA_synth_B"/>
    <property type="match status" value="1"/>
</dbReference>
<dbReference type="NCBIfam" id="TIGR00396">
    <property type="entry name" value="leuS_bact"/>
    <property type="match status" value="1"/>
</dbReference>
<evidence type="ECO:0000256" key="2">
    <source>
        <dbReference type="ARBA" id="ARBA00022490"/>
    </source>
</evidence>
<dbReference type="GO" id="GO:0006429">
    <property type="term" value="P:leucyl-tRNA aminoacylation"/>
    <property type="evidence" value="ECO:0007669"/>
    <property type="project" value="UniProtKB-UniRule"/>
</dbReference>
<feature type="short sequence motif" description="'HIGH' region" evidence="9">
    <location>
        <begin position="54"/>
        <end position="64"/>
    </location>
</feature>
<dbReference type="FunFam" id="3.40.50.620:FF:000003">
    <property type="entry name" value="Leucine--tRNA ligase"/>
    <property type="match status" value="1"/>
</dbReference>
<sequence length="857" mass="96881">MADTSAQRDGEAGFPAYDAQAIETKWQQIWEDEKLYKTDEDPSKPKKYVLEMFPYPSGDLHMGHARNYTIGDAMARQARMRGYDVLHPIGFDAFGLPAENAAIKHHTQAAAWTYSNMDQAVRTMRRMGFSYDYDRMVKTCEPDYYRWGQWFFIKMWEKGLAYRATSPVNWCPTCKTVLANEQVVDGRCWRCGSIPEKRELSQWYLKITDYAQELLDGLDDLPGWPDRVKQMQRNWIGRSEGAEIDFKLAAEDGVTPTDRTITVFTTRADTLFGVSFMVLPPESKLAEELVAGTQYEADFRRLREATAKVSSVERQGTNREKHGVFTGRYVINPINGRPAPLWVADYVLMDYGTGAVMGVPCGDQRDFDFARKYGLEIAPIICQKDDPLYEDLKDERELRVTSVDWDGAMEAEGYLVQSGQFTGLRGGKHSEGVDAIVAWLEDHGVGRRKVQYRLRDWLISRQRYWGNPIPMIHCDHCGDVPVPEDQLPVVLPDNLDLGAGDTLAECKEFYETTCPKCGRPARRITDTMDTFTCSSWYYLRYCDPHNDSEPFSKAAVDRWMPVDNYIGGIEHAILHLLYSRFWTRVARDLGMIDASEPFTNLLCQGMVKDQNGDTMSKSKGNVVPPSSVIEPYGADTMRLSILFIAPPEKDFDWDEEAVAGANRFIKRAWRVVWQLCQSADPEATLNPAGLDPVSKELNRVLNEMGIKCTDDFDRGQFNTAISACMEIVNAASKYVIEVPAERRDPALCQRVAHDLVCMLSPIIPHWSEELFHAALGRETSVYNEPWPEFDPEQAKSDVVEIAVQVKGKVRAHIAVPASSSREELEAAARAAVAPQLEGKEVKKVIVVPGRLVNIVAV</sequence>
<feature type="domain" description="Aminoacyl-tRNA synthetase class Ia" evidence="11">
    <location>
        <begin position="454"/>
        <end position="653"/>
    </location>
</feature>
<dbReference type="GO" id="GO:0005524">
    <property type="term" value="F:ATP binding"/>
    <property type="evidence" value="ECO:0007669"/>
    <property type="project" value="UniProtKB-UniRule"/>
</dbReference>
<accession>A0A6N7XQB6</accession>
<comment type="similarity">
    <text evidence="1 9 10">Belongs to the class-I aminoacyl-tRNA synthetase family.</text>
</comment>
<dbReference type="CDD" id="cd07958">
    <property type="entry name" value="Anticodon_Ia_Leu_BEm"/>
    <property type="match status" value="1"/>
</dbReference>
<keyword evidence="4 9" id="KW-0547">Nucleotide-binding</keyword>
<dbReference type="SUPFAM" id="SSF52374">
    <property type="entry name" value="Nucleotidylyl transferase"/>
    <property type="match status" value="1"/>
</dbReference>
<dbReference type="Gene3D" id="3.10.20.590">
    <property type="match status" value="1"/>
</dbReference>
<dbReference type="EMBL" id="VUNC01000002">
    <property type="protein sequence ID" value="MST72139.1"/>
    <property type="molecule type" value="Genomic_DNA"/>
</dbReference>